<proteinExistence type="predicted"/>
<protein>
    <submittedName>
        <fullName evidence="6">Phosphoglycolate phosphatase</fullName>
    </submittedName>
</protein>
<keyword evidence="5" id="KW-1133">Transmembrane helix</keyword>
<keyword evidence="5" id="KW-0472">Membrane</keyword>
<organism evidence="6 7">
    <name type="scientific">Thecamonas trahens ATCC 50062</name>
    <dbReference type="NCBI Taxonomy" id="461836"/>
    <lineage>
        <taxon>Eukaryota</taxon>
        <taxon>Apusozoa</taxon>
        <taxon>Apusomonadida</taxon>
        <taxon>Apusomonadidae</taxon>
        <taxon>Thecamonas</taxon>
    </lineage>
</organism>
<dbReference type="InterPro" id="IPR036412">
    <property type="entry name" value="HAD-like_sf"/>
</dbReference>
<accession>A0A0L0DJ49</accession>
<dbReference type="GeneID" id="25567108"/>
<feature type="binding site" evidence="3">
    <location>
        <position position="216"/>
    </location>
    <ligand>
        <name>substrate</name>
    </ligand>
</feature>
<dbReference type="InterPro" id="IPR006349">
    <property type="entry name" value="PGP_euk"/>
</dbReference>
<dbReference type="GO" id="GO:0005737">
    <property type="term" value="C:cytoplasm"/>
    <property type="evidence" value="ECO:0007669"/>
    <property type="project" value="TreeGrafter"/>
</dbReference>
<evidence type="ECO:0000256" key="3">
    <source>
        <dbReference type="PIRSR" id="PIRSR000915-2"/>
    </source>
</evidence>
<feature type="binding site" evidence="4">
    <location>
        <position position="247"/>
    </location>
    <ligand>
        <name>Mg(2+)</name>
        <dbReference type="ChEBI" id="CHEBI:18420"/>
    </ligand>
</feature>
<dbReference type="NCBIfam" id="TIGR01460">
    <property type="entry name" value="HAD-SF-IIA"/>
    <property type="match status" value="1"/>
</dbReference>
<feature type="transmembrane region" description="Helical" evidence="5">
    <location>
        <begin position="36"/>
        <end position="56"/>
    </location>
</feature>
<keyword evidence="7" id="KW-1185">Reference proteome</keyword>
<keyword evidence="1" id="KW-0378">Hydrolase</keyword>
<dbReference type="OMA" id="PPMHRET"/>
<dbReference type="GO" id="GO:0016791">
    <property type="term" value="F:phosphatase activity"/>
    <property type="evidence" value="ECO:0007669"/>
    <property type="project" value="InterPro"/>
</dbReference>
<dbReference type="Proteomes" id="UP000054408">
    <property type="component" value="Unassembled WGS sequence"/>
</dbReference>
<evidence type="ECO:0000256" key="4">
    <source>
        <dbReference type="PIRSR" id="PIRSR000915-3"/>
    </source>
</evidence>
<feature type="binding site" evidence="4">
    <location>
        <position position="26"/>
    </location>
    <ligand>
        <name>Mg(2+)</name>
        <dbReference type="ChEBI" id="CHEBI:18420"/>
    </ligand>
</feature>
<dbReference type="EMBL" id="GL349472">
    <property type="protein sequence ID" value="KNC52429.1"/>
    <property type="molecule type" value="Genomic_DNA"/>
</dbReference>
<feature type="active site" description="Nucleophile" evidence="2">
    <location>
        <position position="24"/>
    </location>
</feature>
<dbReference type="Pfam" id="PF13242">
    <property type="entry name" value="Hydrolase_like"/>
    <property type="match status" value="1"/>
</dbReference>
<keyword evidence="5" id="KW-0812">Transmembrane</keyword>
<dbReference type="GO" id="GO:0046872">
    <property type="term" value="F:metal ion binding"/>
    <property type="evidence" value="ECO:0007669"/>
    <property type="project" value="UniProtKB-KW"/>
</dbReference>
<evidence type="ECO:0000256" key="1">
    <source>
        <dbReference type="ARBA" id="ARBA00022801"/>
    </source>
</evidence>
<name>A0A0L0DJ49_THETB</name>
<feature type="binding site" evidence="4">
    <location>
        <position position="24"/>
    </location>
    <ligand>
        <name>Mg(2+)</name>
        <dbReference type="ChEBI" id="CHEBI:18420"/>
    </ligand>
</feature>
<dbReference type="eggNOG" id="KOG2882">
    <property type="taxonomic scope" value="Eukaryota"/>
</dbReference>
<evidence type="ECO:0000313" key="7">
    <source>
        <dbReference type="Proteomes" id="UP000054408"/>
    </source>
</evidence>
<sequence>MTHLDDSPTATAELLTGIKAVVFDCDGVIWRGTKVIPGALATVAALEAAGVAVYFVTNNSTRSRAMYMDKFAAKGMPHVRKDQILSASYAAAAYLQSIDFDGAVYVVGEVGILEELEEAGIPAIGGPDQPPMTLAELEVYKPDPSVSAVVVGADTGFSYTKAAIAQQYLLARPDNLFIATNPDTSFPTQGNFLPGAGMAVAAVEACASRKATIVGKPAPFLLHGVLDRLAASSSEPVDRSSVLMVGDRLDTDILFGSTV</sequence>
<dbReference type="Gene3D" id="3.40.50.1000">
    <property type="entry name" value="HAD superfamily/HAD-like"/>
    <property type="match status" value="2"/>
</dbReference>
<dbReference type="PANTHER" id="PTHR19288">
    <property type="entry name" value="4-NITROPHENYLPHOSPHATASE-RELATED"/>
    <property type="match status" value="1"/>
</dbReference>
<dbReference type="PANTHER" id="PTHR19288:SF46">
    <property type="entry name" value="HALOACID DEHALOGENASE-LIKE HYDROLASE DOMAIN-CONTAINING PROTEIN 2"/>
    <property type="match status" value="1"/>
</dbReference>
<dbReference type="RefSeq" id="XP_013755470.1">
    <property type="nucleotide sequence ID" value="XM_013900016.1"/>
</dbReference>
<feature type="active site" description="Proton donor" evidence="2">
    <location>
        <position position="26"/>
    </location>
</feature>
<keyword evidence="4" id="KW-0460">Magnesium</keyword>
<dbReference type="InterPro" id="IPR023214">
    <property type="entry name" value="HAD_sf"/>
</dbReference>
<dbReference type="Pfam" id="PF13344">
    <property type="entry name" value="Hydrolase_6"/>
    <property type="match status" value="1"/>
</dbReference>
<reference evidence="6 7" key="1">
    <citation type="submission" date="2010-05" db="EMBL/GenBank/DDBJ databases">
        <title>The Genome Sequence of Thecamonas trahens ATCC 50062.</title>
        <authorList>
            <consortium name="The Broad Institute Genome Sequencing Platform"/>
            <person name="Russ C."/>
            <person name="Cuomo C."/>
            <person name="Shea T."/>
            <person name="Young S.K."/>
            <person name="Zeng Q."/>
            <person name="Koehrsen M."/>
            <person name="Haas B."/>
            <person name="Borodovsky M."/>
            <person name="Guigo R."/>
            <person name="Alvarado L."/>
            <person name="Berlin A."/>
            <person name="Bochicchio J."/>
            <person name="Borenstein D."/>
            <person name="Chapman S."/>
            <person name="Chen Z."/>
            <person name="Freedman E."/>
            <person name="Gellesch M."/>
            <person name="Goldberg J."/>
            <person name="Griggs A."/>
            <person name="Gujja S."/>
            <person name="Heilman E."/>
            <person name="Heiman D."/>
            <person name="Hepburn T."/>
            <person name="Howarth C."/>
            <person name="Jen D."/>
            <person name="Larson L."/>
            <person name="Mehta T."/>
            <person name="Park D."/>
            <person name="Pearson M."/>
            <person name="Roberts A."/>
            <person name="Saif S."/>
            <person name="Shenoy N."/>
            <person name="Sisk P."/>
            <person name="Stolte C."/>
            <person name="Sykes S."/>
            <person name="Thomson T."/>
            <person name="Walk T."/>
            <person name="White J."/>
            <person name="Yandava C."/>
            <person name="Burger G."/>
            <person name="Gray M.W."/>
            <person name="Holland P.W.H."/>
            <person name="King N."/>
            <person name="Lang F.B.F."/>
            <person name="Roger A.J."/>
            <person name="Ruiz-Trillo I."/>
            <person name="Lander E."/>
            <person name="Nusbaum C."/>
        </authorList>
    </citation>
    <scope>NUCLEOTIDE SEQUENCE [LARGE SCALE GENOMIC DNA]</scope>
    <source>
        <strain evidence="6 7">ATCC 50062</strain>
    </source>
</reference>
<evidence type="ECO:0000256" key="2">
    <source>
        <dbReference type="PIRSR" id="PIRSR000915-1"/>
    </source>
</evidence>
<dbReference type="InterPro" id="IPR006357">
    <property type="entry name" value="HAD-SF_hydro_IIA"/>
</dbReference>
<comment type="cofactor">
    <cofactor evidence="4">
        <name>Mg(2+)</name>
        <dbReference type="ChEBI" id="CHEBI:18420"/>
    </cofactor>
    <text evidence="4">Divalent metal ions. Mg(2+) is the most effective.</text>
</comment>
<dbReference type="STRING" id="461836.A0A0L0DJ49"/>
<dbReference type="SUPFAM" id="SSF56784">
    <property type="entry name" value="HAD-like"/>
    <property type="match status" value="1"/>
</dbReference>
<gene>
    <name evidence="6" type="ORF">AMSG_08407</name>
</gene>
<dbReference type="NCBIfam" id="TIGR01452">
    <property type="entry name" value="PGP_euk"/>
    <property type="match status" value="1"/>
</dbReference>
<keyword evidence="4" id="KW-0479">Metal-binding</keyword>
<dbReference type="OrthoDB" id="413953at2759"/>
<evidence type="ECO:0000313" key="6">
    <source>
        <dbReference type="EMBL" id="KNC52429.1"/>
    </source>
</evidence>
<evidence type="ECO:0000256" key="5">
    <source>
        <dbReference type="SAM" id="Phobius"/>
    </source>
</evidence>
<dbReference type="PIRSF" id="PIRSF000915">
    <property type="entry name" value="PGP-type_phosphatase"/>
    <property type="match status" value="1"/>
</dbReference>
<dbReference type="AlphaFoldDB" id="A0A0L0DJ49"/>